<evidence type="ECO:0000256" key="3">
    <source>
        <dbReference type="ARBA" id="ARBA00022737"/>
    </source>
</evidence>
<dbReference type="InterPro" id="IPR041735">
    <property type="entry name" value="4OHPhenylPyrv_dOase_C"/>
</dbReference>
<reference evidence="8 9" key="1">
    <citation type="submission" date="2014-09" db="EMBL/GenBank/DDBJ databases">
        <authorList>
            <person name="Martin A.A."/>
        </authorList>
    </citation>
    <scope>NUCLEOTIDE SEQUENCE</scope>
    <source>
        <strain evidence="9">ED321</strain>
        <strain evidence="8">ED321 Heterogonic</strain>
    </source>
</reference>
<keyword evidence="2 6" id="KW-0479">Metal-binding</keyword>
<dbReference type="FunFam" id="3.10.180.10:FF:000001">
    <property type="entry name" value="4-hydroxyphenylpyruvate dioxygenase"/>
    <property type="match status" value="1"/>
</dbReference>
<dbReference type="InterPro" id="IPR029068">
    <property type="entry name" value="Glyas_Bleomycin-R_OHBP_Dase"/>
</dbReference>
<dbReference type="Proteomes" id="UP000035682">
    <property type="component" value="Unplaced"/>
</dbReference>
<dbReference type="GO" id="GO:0006572">
    <property type="term" value="P:L-tyrosine catabolic process"/>
    <property type="evidence" value="ECO:0007669"/>
    <property type="project" value="TreeGrafter"/>
</dbReference>
<comment type="cofactor">
    <cofactor evidence="6">
        <name>Fe cation</name>
        <dbReference type="ChEBI" id="CHEBI:24875"/>
    </cofactor>
    <text evidence="6">Binds 1 Fe cation per subunit.</text>
</comment>
<evidence type="ECO:0000313" key="9">
    <source>
        <dbReference type="Proteomes" id="UP000035682"/>
    </source>
</evidence>
<evidence type="ECO:0000256" key="4">
    <source>
        <dbReference type="ARBA" id="ARBA00023004"/>
    </source>
</evidence>
<comment type="similarity">
    <text evidence="1 5">Belongs to the 4HPPD family.</text>
</comment>
<keyword evidence="9" id="KW-1185">Reference proteome</keyword>
<evidence type="ECO:0000256" key="6">
    <source>
        <dbReference type="PIRSR" id="PIRSR009283-1"/>
    </source>
</evidence>
<dbReference type="EMBL" id="LN609528">
    <property type="protein sequence ID" value="CEF62647.1"/>
    <property type="molecule type" value="Genomic_DNA"/>
</dbReference>
<dbReference type="GO" id="GO:0005789">
    <property type="term" value="C:endoplasmic reticulum membrane"/>
    <property type="evidence" value="ECO:0007669"/>
    <property type="project" value="TreeGrafter"/>
</dbReference>
<dbReference type="RefSeq" id="XP_024501849.1">
    <property type="nucleotide sequence ID" value="XM_024647809.1"/>
</dbReference>
<dbReference type="PROSITE" id="PS51819">
    <property type="entry name" value="VOC"/>
    <property type="match status" value="1"/>
</dbReference>
<name>A0A090L3F8_STRRB</name>
<dbReference type="AlphaFoldDB" id="A0A090L3F8"/>
<reference evidence="10" key="2">
    <citation type="submission" date="2020-12" db="UniProtKB">
        <authorList>
            <consortium name="WormBaseParasite"/>
        </authorList>
    </citation>
    <scope>IDENTIFICATION</scope>
</reference>
<dbReference type="PANTHER" id="PTHR11959:SF3">
    <property type="entry name" value="PROTEIN C31H2.4-RELATED"/>
    <property type="match status" value="1"/>
</dbReference>
<dbReference type="GeneID" id="36375012"/>
<dbReference type="OMA" id="DHVVQNY"/>
<feature type="binding site" evidence="6">
    <location>
        <position position="356"/>
    </location>
    <ligand>
        <name>Fe cation</name>
        <dbReference type="ChEBI" id="CHEBI:24875"/>
    </ligand>
</feature>
<evidence type="ECO:0000259" key="7">
    <source>
        <dbReference type="PROSITE" id="PS51819"/>
    </source>
</evidence>
<keyword evidence="4 6" id="KW-0408">Iron</keyword>
<dbReference type="GO" id="GO:0000139">
    <property type="term" value="C:Golgi membrane"/>
    <property type="evidence" value="ECO:0007669"/>
    <property type="project" value="TreeGrafter"/>
</dbReference>
<gene>
    <name evidence="8 10 11" type="ORF">SRAE_1000091700</name>
</gene>
<keyword evidence="8" id="KW-0223">Dioxygenase</keyword>
<dbReference type="GO" id="GO:0046872">
    <property type="term" value="F:metal ion binding"/>
    <property type="evidence" value="ECO:0007669"/>
    <property type="project" value="UniProtKB-KW"/>
</dbReference>
<evidence type="ECO:0000256" key="5">
    <source>
        <dbReference type="PIRNR" id="PIRNR009283"/>
    </source>
</evidence>
<dbReference type="CDD" id="cd08342">
    <property type="entry name" value="HPPD_N_like"/>
    <property type="match status" value="1"/>
</dbReference>
<dbReference type="InterPro" id="IPR041736">
    <property type="entry name" value="4OHPhenylPyrv_dOase_N"/>
</dbReference>
<feature type="binding site" evidence="6">
    <location>
        <position position="273"/>
    </location>
    <ligand>
        <name>Fe cation</name>
        <dbReference type="ChEBI" id="CHEBI:24875"/>
    </ligand>
</feature>
<dbReference type="STRING" id="34506.A0A090L3F8"/>
<evidence type="ECO:0000256" key="1">
    <source>
        <dbReference type="ARBA" id="ARBA00005877"/>
    </source>
</evidence>
<dbReference type="PIRSF" id="PIRSF009283">
    <property type="entry name" value="HPP_dOase"/>
    <property type="match status" value="1"/>
</dbReference>
<evidence type="ECO:0000313" key="8">
    <source>
        <dbReference type="EMBL" id="CEF62647.1"/>
    </source>
</evidence>
<dbReference type="InterPro" id="IPR005956">
    <property type="entry name" value="4OHPhenylPyrv_dOase"/>
</dbReference>
<dbReference type="PANTHER" id="PTHR11959">
    <property type="entry name" value="4-HYDROXYPHENYLPYRUVATE DIOXYGENASE"/>
    <property type="match status" value="1"/>
</dbReference>
<dbReference type="InterPro" id="IPR004360">
    <property type="entry name" value="Glyas_Fos-R_dOase_dom"/>
</dbReference>
<dbReference type="InterPro" id="IPR037523">
    <property type="entry name" value="VOC_core"/>
</dbReference>
<dbReference type="Pfam" id="PF00903">
    <property type="entry name" value="Glyoxalase"/>
    <property type="match status" value="1"/>
</dbReference>
<dbReference type="NCBIfam" id="TIGR01263">
    <property type="entry name" value="4HPPD"/>
    <property type="match status" value="1"/>
</dbReference>
<dbReference type="GO" id="GO:0003868">
    <property type="term" value="F:4-hydroxyphenylpyruvate dioxygenase activity"/>
    <property type="evidence" value="ECO:0007669"/>
    <property type="project" value="InterPro"/>
</dbReference>
<dbReference type="Gene3D" id="3.10.180.10">
    <property type="entry name" value="2,3-Dihydroxybiphenyl 1,2-Dioxygenase, domain 1"/>
    <property type="match status" value="2"/>
</dbReference>
<dbReference type="SUPFAM" id="SSF54593">
    <property type="entry name" value="Glyoxalase/Bleomycin resistance protein/Dihydroxybiphenyl dioxygenase"/>
    <property type="match status" value="1"/>
</dbReference>
<keyword evidence="8" id="KW-0560">Oxidoreductase</keyword>
<accession>A0A090L3F8</accession>
<keyword evidence="8" id="KW-0670">Pyruvate</keyword>
<dbReference type="WormBase" id="SRAE_1000091700">
    <property type="protein sequence ID" value="SRP05453"/>
    <property type="gene ID" value="WBGene00257517"/>
</dbReference>
<dbReference type="CDD" id="cd07250">
    <property type="entry name" value="HPPD_C_like"/>
    <property type="match status" value="1"/>
</dbReference>
<protein>
    <recommendedName>
        <fullName evidence="5">4-hydroxyphenylpyruvate dioxygenase</fullName>
    </recommendedName>
</protein>
<feature type="domain" description="VOC" evidence="7">
    <location>
        <begin position="185"/>
        <end position="345"/>
    </location>
</feature>
<dbReference type="OrthoDB" id="414569at2759"/>
<organism evidence="8">
    <name type="scientific">Strongyloides ratti</name>
    <name type="common">Parasitic roundworm</name>
    <dbReference type="NCBI Taxonomy" id="34506"/>
    <lineage>
        <taxon>Eukaryota</taxon>
        <taxon>Metazoa</taxon>
        <taxon>Ecdysozoa</taxon>
        <taxon>Nematoda</taxon>
        <taxon>Chromadorea</taxon>
        <taxon>Rhabditida</taxon>
        <taxon>Tylenchina</taxon>
        <taxon>Panagrolaimomorpha</taxon>
        <taxon>Strongyloidoidea</taxon>
        <taxon>Strongyloididae</taxon>
        <taxon>Strongyloides</taxon>
    </lineage>
</organism>
<feature type="binding site" evidence="6">
    <location>
        <position position="188"/>
    </location>
    <ligand>
        <name>Fe cation</name>
        <dbReference type="ChEBI" id="CHEBI:24875"/>
    </ligand>
</feature>
<evidence type="ECO:0000313" key="11">
    <source>
        <dbReference type="WormBase" id="SRAE_1000091700"/>
    </source>
</evidence>
<dbReference type="WBParaSite" id="SRAE_1000091700.1">
    <property type="protein sequence ID" value="SRAE_1000091700.1"/>
    <property type="gene ID" value="WBGene00257517"/>
</dbReference>
<dbReference type="CTD" id="36375012"/>
<evidence type="ECO:0000313" key="10">
    <source>
        <dbReference type="WBParaSite" id="SRAE_1000091700.1"/>
    </source>
</evidence>
<keyword evidence="3" id="KW-0677">Repeat</keyword>
<proteinExistence type="inferred from homology"/>
<sequence length="390" mass="45172">MEDTKKDESFQKYSDIIGNYMKEFYYVEFYVVNAVQTAQVYCILYGFEMYGICREKNGGIKYAIRNGPVILVFNSKVGLKDKEWDNHIIKHGDSIKDVAFKVNNIDKIIDLLKNGVNNKNITGVNIKESIFYNDKCIGYKINYDNSDIVHTLYDPSKYDGFFLPGFMCFEPNVCQYLPKAIEYLSLDHVVQNHHEGTLEKVADYYKKSLGLNRFWSIDDKICHSEYSAMNAWLVVNVSNEIQMTIAEPVTGTRKGRGQIQEFLDFHGGPGIQHLALKVENIIETVTNLKKRGVQFLSIPNEYYEDLRERLKGHYVRIYEDLNDLQKLNILVDFDDNGYLLQIFTKPVQDRPTLFLEIIQRENFNGFGAGNFKSLFNALEAEQKKRGTLFC</sequence>
<evidence type="ECO:0000256" key="2">
    <source>
        <dbReference type="ARBA" id="ARBA00022723"/>
    </source>
</evidence>